<dbReference type="GO" id="GO:0005737">
    <property type="term" value="C:cytoplasm"/>
    <property type="evidence" value="ECO:0007669"/>
    <property type="project" value="UniProtKB-SubCell"/>
</dbReference>
<dbReference type="GO" id="GO:0004176">
    <property type="term" value="F:ATP-dependent peptidase activity"/>
    <property type="evidence" value="ECO:0007669"/>
    <property type="project" value="InterPro"/>
</dbReference>
<comment type="subunit">
    <text evidence="6">Fourteen ClpP subunits assemble into 2 heptameric rings which stack back to back to give a disk-like structure with a central cavity, resembling the structure of eukaryotic proteasomes.</text>
</comment>
<evidence type="ECO:0000256" key="5">
    <source>
        <dbReference type="ARBA" id="ARBA00034021"/>
    </source>
</evidence>
<comment type="caution">
    <text evidence="12">The sequence shown here is derived from an EMBL/GenBank/DDBJ whole genome shotgun (WGS) entry which is preliminary data.</text>
</comment>
<keyword evidence="3 6" id="KW-0378">Hydrolase</keyword>
<comment type="subcellular location">
    <subcellularLocation>
        <location evidence="6">Cytoplasm</location>
    </subcellularLocation>
</comment>
<dbReference type="PROSITE" id="PS00382">
    <property type="entry name" value="CLP_PROTEASE_HIS"/>
    <property type="match status" value="1"/>
</dbReference>
<dbReference type="GO" id="GO:0004252">
    <property type="term" value="F:serine-type endopeptidase activity"/>
    <property type="evidence" value="ECO:0007669"/>
    <property type="project" value="UniProtKB-UniRule"/>
</dbReference>
<dbReference type="PROSITE" id="PS00381">
    <property type="entry name" value="CLP_PROTEASE_SER"/>
    <property type="match status" value="1"/>
</dbReference>
<accession>A0A2M7G2H9</accession>
<proteinExistence type="inferred from homology"/>
<dbReference type="GO" id="GO:0009368">
    <property type="term" value="C:endopeptidase Clp complex"/>
    <property type="evidence" value="ECO:0007669"/>
    <property type="project" value="TreeGrafter"/>
</dbReference>
<evidence type="ECO:0000256" key="8">
    <source>
        <dbReference type="PROSITE-ProRule" id="PRU10086"/>
    </source>
</evidence>
<feature type="active site" evidence="6 8">
    <location>
        <position position="132"/>
    </location>
</feature>
<name>A0A2M7G2H9_9BACT</name>
<evidence type="ECO:0000256" key="3">
    <source>
        <dbReference type="ARBA" id="ARBA00022801"/>
    </source>
</evidence>
<comment type="catalytic activity">
    <reaction evidence="5 6 8">
        <text>Hydrolysis of proteins to small peptides in the presence of ATP and magnesium. alpha-casein is the usual test substrate. In the absence of ATP, only oligopeptides shorter than five residues are hydrolyzed (such as succinyl-Leu-Tyr-|-NHMec, and Leu-Tyr-Leu-|-Tyr-Trp, in which cleavage of the -Tyr-|-Leu- and -Tyr-|-Trp bonds also occurs).</text>
        <dbReference type="EC" id="3.4.21.92"/>
    </reaction>
</comment>
<dbReference type="Pfam" id="PF00574">
    <property type="entry name" value="CLP_protease"/>
    <property type="match status" value="1"/>
</dbReference>
<dbReference type="InterPro" id="IPR001907">
    <property type="entry name" value="ClpP"/>
</dbReference>
<keyword evidence="4 6" id="KW-0720">Serine protease</keyword>
<protein>
    <recommendedName>
        <fullName evidence="6 11">ATP-dependent Clp protease proteolytic subunit</fullName>
        <ecNumber evidence="6 9">3.4.21.92</ecNumber>
    </recommendedName>
    <alternativeName>
        <fullName evidence="6">Endopeptidase Clp</fullName>
    </alternativeName>
</protein>
<evidence type="ECO:0000313" key="13">
    <source>
        <dbReference type="Proteomes" id="UP000231019"/>
    </source>
</evidence>
<dbReference type="Gene3D" id="3.90.226.10">
    <property type="entry name" value="2-enoyl-CoA Hydratase, Chain A, domain 1"/>
    <property type="match status" value="1"/>
</dbReference>
<dbReference type="NCBIfam" id="NF009205">
    <property type="entry name" value="PRK12553.1"/>
    <property type="match status" value="1"/>
</dbReference>
<evidence type="ECO:0000313" key="12">
    <source>
        <dbReference type="EMBL" id="PIW15588.1"/>
    </source>
</evidence>
<feature type="active site" evidence="7">
    <location>
        <position position="107"/>
    </location>
</feature>
<evidence type="ECO:0000256" key="10">
    <source>
        <dbReference type="RuleBase" id="RU000550"/>
    </source>
</evidence>
<evidence type="ECO:0000256" key="9">
    <source>
        <dbReference type="RuleBase" id="RU000549"/>
    </source>
</evidence>
<dbReference type="InterPro" id="IPR018215">
    <property type="entry name" value="ClpP_Ser_AS"/>
</dbReference>
<reference evidence="12 13" key="1">
    <citation type="submission" date="2017-09" db="EMBL/GenBank/DDBJ databases">
        <title>Depth-based differentiation of microbial function through sediment-hosted aquifers and enrichment of novel symbionts in the deep terrestrial subsurface.</title>
        <authorList>
            <person name="Probst A.J."/>
            <person name="Ladd B."/>
            <person name="Jarett J.K."/>
            <person name="Geller-Mcgrath D.E."/>
            <person name="Sieber C.M."/>
            <person name="Emerson J.B."/>
            <person name="Anantharaman K."/>
            <person name="Thomas B.C."/>
            <person name="Malmstrom R."/>
            <person name="Stieglmeier M."/>
            <person name="Klingl A."/>
            <person name="Woyke T."/>
            <person name="Ryan C.M."/>
            <person name="Banfield J.F."/>
        </authorList>
    </citation>
    <scope>NUCLEOTIDE SEQUENCE [LARGE SCALE GENOMIC DNA]</scope>
    <source>
        <strain evidence="12">CG17_big_fil_post_rev_8_21_14_2_50_48_46</strain>
    </source>
</reference>
<comment type="similarity">
    <text evidence="1 6 11">Belongs to the peptidase S14 family.</text>
</comment>
<organism evidence="12 13">
    <name type="scientific">bacterium (Candidatus Blackallbacteria) CG17_big_fil_post_rev_8_21_14_2_50_48_46</name>
    <dbReference type="NCBI Taxonomy" id="2014261"/>
    <lineage>
        <taxon>Bacteria</taxon>
        <taxon>Candidatus Blackallbacteria</taxon>
    </lineage>
</organism>
<dbReference type="InterPro" id="IPR033135">
    <property type="entry name" value="ClpP_His_AS"/>
</dbReference>
<dbReference type="Proteomes" id="UP000231019">
    <property type="component" value="Unassembled WGS sequence"/>
</dbReference>
<evidence type="ECO:0000256" key="6">
    <source>
        <dbReference type="HAMAP-Rule" id="MF_00444"/>
    </source>
</evidence>
<dbReference type="PRINTS" id="PR00127">
    <property type="entry name" value="CLPPROTEASEP"/>
</dbReference>
<dbReference type="InterPro" id="IPR023562">
    <property type="entry name" value="ClpP/TepA"/>
</dbReference>
<dbReference type="PANTHER" id="PTHR10381">
    <property type="entry name" value="ATP-DEPENDENT CLP PROTEASE PROTEOLYTIC SUBUNIT"/>
    <property type="match status" value="1"/>
</dbReference>
<evidence type="ECO:0000256" key="4">
    <source>
        <dbReference type="ARBA" id="ARBA00022825"/>
    </source>
</evidence>
<evidence type="ECO:0000256" key="2">
    <source>
        <dbReference type="ARBA" id="ARBA00022670"/>
    </source>
</evidence>
<dbReference type="GO" id="GO:0051117">
    <property type="term" value="F:ATPase binding"/>
    <property type="evidence" value="ECO:0007669"/>
    <property type="project" value="TreeGrafter"/>
</dbReference>
<evidence type="ECO:0000256" key="7">
    <source>
        <dbReference type="PROSITE-ProRule" id="PRU10085"/>
    </source>
</evidence>
<dbReference type="CDD" id="cd07017">
    <property type="entry name" value="S14_ClpP_2"/>
    <property type="match status" value="1"/>
</dbReference>
<comment type="function">
    <text evidence="6 10">Cleaves peptides in various proteins in a process that requires ATP hydrolysis. Has a chymotrypsin-like activity. Plays a major role in the degradation of misfolded proteins.</text>
</comment>
<dbReference type="InterPro" id="IPR029045">
    <property type="entry name" value="ClpP/crotonase-like_dom_sf"/>
</dbReference>
<dbReference type="EC" id="3.4.21.92" evidence="6 9"/>
<sequence length="206" mass="23013">MIRFEEDDEDDEKSPVKDLLENLSEARLFQKKFLEKRKVFLWGPVMDASARDVVNRLMYLEAEKPGEEITLYINSPGGVVTSGMVIYDTIKMITSPVSTVCMGLAASMGSILLSVGAKGRRFIYPSGRVMIHQPSIGGLIQGAAADIAIHAKEIVKTKEMGARILAENCDQPFEKIMKDFDRDYWMDAKESLEYGIVDGLLDKIDL</sequence>
<dbReference type="PANTHER" id="PTHR10381:SF11">
    <property type="entry name" value="ATP-DEPENDENT CLP PROTEASE PROTEOLYTIC SUBUNIT, MITOCHONDRIAL"/>
    <property type="match status" value="1"/>
</dbReference>
<dbReference type="HAMAP" id="MF_00444">
    <property type="entry name" value="ClpP"/>
    <property type="match status" value="1"/>
</dbReference>
<feature type="active site" description="Nucleophile" evidence="6">
    <location>
        <position position="107"/>
    </location>
</feature>
<gene>
    <name evidence="6" type="primary">clpP</name>
    <name evidence="12" type="ORF">COW36_16700</name>
</gene>
<evidence type="ECO:0000256" key="1">
    <source>
        <dbReference type="ARBA" id="ARBA00007039"/>
    </source>
</evidence>
<keyword evidence="6" id="KW-0963">Cytoplasm</keyword>
<dbReference type="AlphaFoldDB" id="A0A2M7G2H9"/>
<dbReference type="GO" id="GO:0006515">
    <property type="term" value="P:protein quality control for misfolded or incompletely synthesized proteins"/>
    <property type="evidence" value="ECO:0007669"/>
    <property type="project" value="TreeGrafter"/>
</dbReference>
<keyword evidence="2 6" id="KW-0645">Protease</keyword>
<dbReference type="EMBL" id="PFFQ01000050">
    <property type="protein sequence ID" value="PIW15588.1"/>
    <property type="molecule type" value="Genomic_DNA"/>
</dbReference>
<dbReference type="SUPFAM" id="SSF52096">
    <property type="entry name" value="ClpP/crotonase"/>
    <property type="match status" value="1"/>
</dbReference>
<evidence type="ECO:0000256" key="11">
    <source>
        <dbReference type="RuleBase" id="RU003567"/>
    </source>
</evidence>